<dbReference type="PANTHER" id="PTHR24305:SF166">
    <property type="entry name" value="CYTOCHROME P450 12A4, MITOCHONDRIAL-RELATED"/>
    <property type="match status" value="1"/>
</dbReference>
<dbReference type="PRINTS" id="PR00385">
    <property type="entry name" value="P450"/>
</dbReference>
<dbReference type="InterPro" id="IPR002401">
    <property type="entry name" value="Cyt_P450_E_grp-I"/>
</dbReference>
<dbReference type="EMBL" id="ML978722">
    <property type="protein sequence ID" value="KAF2087019.1"/>
    <property type="molecule type" value="Genomic_DNA"/>
</dbReference>
<evidence type="ECO:0000256" key="6">
    <source>
        <dbReference type="RuleBase" id="RU000461"/>
    </source>
</evidence>
<evidence type="ECO:0000256" key="3">
    <source>
        <dbReference type="ARBA" id="ARBA00022723"/>
    </source>
</evidence>
<dbReference type="GO" id="GO:0016705">
    <property type="term" value="F:oxidoreductase activity, acting on paired donors, with incorporation or reduction of molecular oxygen"/>
    <property type="evidence" value="ECO:0007669"/>
    <property type="project" value="InterPro"/>
</dbReference>
<dbReference type="InterPro" id="IPR036396">
    <property type="entry name" value="Cyt_P450_sf"/>
</dbReference>
<evidence type="ECO:0000256" key="2">
    <source>
        <dbReference type="ARBA" id="ARBA00010617"/>
    </source>
</evidence>
<evidence type="ECO:0000313" key="7">
    <source>
        <dbReference type="EMBL" id="KAF2087019.1"/>
    </source>
</evidence>
<dbReference type="GO" id="GO:0005506">
    <property type="term" value="F:iron ion binding"/>
    <property type="evidence" value="ECO:0007669"/>
    <property type="project" value="InterPro"/>
</dbReference>
<sequence>MFNRMPSFGSSVRMLLNMPRIPSWRLGWAFFAGVWSIYLHPRYIGPLRKIPAAQVDWRTSLYRWLWTEPSPIQLLQWAKSIPNDGIIRYTSIGGTPTILLLSSEAIKEVLVTKHYSTFEKPLLARQRLGALSGYGLPASGGEAHKMQKRKLLPAFNFRIIKDLYPVYWTKAGELSSLLASRFHQEVAAGGKTLNIDVLEWSTKVTLDIIGIAAWGRDFNALRNPHDPFIQDYERPFKPNKGGIFMKNVALRLPISVILKLPTKTGRDLRTAMTAARIRCRQAIEEKKKLKPEELEKSKDILSVAMKSGAFDDMALVDQTMSILSAGHDTSSLSLTWGTFALCKHPDVQAKLRHEIRSMLPSPSAENEDAVDPALLESLPYLKAVTNEILRLYTPVPSVRREALQDTTICGHSVPAGTSVMFSPWVTNKLELHWGKNAEDFVPERWMEGDLANTGGAADAFAFSTFSQGPRNCIGQGFARAEFMALLAALVGRFEIQLEDPGYEPEPLFAITVRPAEGMRVKLRTDGLW</sequence>
<keyword evidence="5 6" id="KW-0349">Heme</keyword>
<comment type="caution">
    <text evidence="7">The sequence shown here is derived from an EMBL/GenBank/DDBJ whole genome shotgun (WGS) entry which is preliminary data.</text>
</comment>
<keyword evidence="3 5" id="KW-0479">Metal-binding</keyword>
<comment type="similarity">
    <text evidence="2 6">Belongs to the cytochrome P450 family.</text>
</comment>
<proteinExistence type="inferred from homology"/>
<dbReference type="InterPro" id="IPR017972">
    <property type="entry name" value="Cyt_P450_CS"/>
</dbReference>
<evidence type="ECO:0000256" key="1">
    <source>
        <dbReference type="ARBA" id="ARBA00001971"/>
    </source>
</evidence>
<evidence type="ECO:0000256" key="4">
    <source>
        <dbReference type="ARBA" id="ARBA00023004"/>
    </source>
</evidence>
<dbReference type="GO" id="GO:0004497">
    <property type="term" value="F:monooxygenase activity"/>
    <property type="evidence" value="ECO:0007669"/>
    <property type="project" value="UniProtKB-KW"/>
</dbReference>
<evidence type="ECO:0000256" key="5">
    <source>
        <dbReference type="PIRSR" id="PIRSR602401-1"/>
    </source>
</evidence>
<dbReference type="AlphaFoldDB" id="A0A9P4HVW7"/>
<gene>
    <name evidence="7" type="ORF">K490DRAFT_74186</name>
</gene>
<dbReference type="CDD" id="cd11069">
    <property type="entry name" value="CYP_FUM15-like"/>
    <property type="match status" value="1"/>
</dbReference>
<dbReference type="Gene3D" id="1.10.630.10">
    <property type="entry name" value="Cytochrome P450"/>
    <property type="match status" value="1"/>
</dbReference>
<dbReference type="InterPro" id="IPR050121">
    <property type="entry name" value="Cytochrome_P450_monoxygenase"/>
</dbReference>
<dbReference type="Proteomes" id="UP000799776">
    <property type="component" value="Unassembled WGS sequence"/>
</dbReference>
<keyword evidence="8" id="KW-1185">Reference proteome</keyword>
<dbReference type="Pfam" id="PF00067">
    <property type="entry name" value="p450"/>
    <property type="match status" value="1"/>
</dbReference>
<name>A0A9P4HVW7_9PEZI</name>
<dbReference type="OrthoDB" id="1470350at2759"/>
<dbReference type="GO" id="GO:0020037">
    <property type="term" value="F:heme binding"/>
    <property type="evidence" value="ECO:0007669"/>
    <property type="project" value="InterPro"/>
</dbReference>
<keyword evidence="6" id="KW-0503">Monooxygenase</keyword>
<accession>A0A9P4HVW7</accession>
<evidence type="ECO:0000313" key="8">
    <source>
        <dbReference type="Proteomes" id="UP000799776"/>
    </source>
</evidence>
<dbReference type="InterPro" id="IPR001128">
    <property type="entry name" value="Cyt_P450"/>
</dbReference>
<dbReference type="SUPFAM" id="SSF48264">
    <property type="entry name" value="Cytochrome P450"/>
    <property type="match status" value="1"/>
</dbReference>
<reference evidence="7" key="1">
    <citation type="journal article" date="2020" name="Stud. Mycol.">
        <title>101 Dothideomycetes genomes: a test case for predicting lifestyles and emergence of pathogens.</title>
        <authorList>
            <person name="Haridas S."/>
            <person name="Albert R."/>
            <person name="Binder M."/>
            <person name="Bloem J."/>
            <person name="Labutti K."/>
            <person name="Salamov A."/>
            <person name="Andreopoulos B."/>
            <person name="Baker S."/>
            <person name="Barry K."/>
            <person name="Bills G."/>
            <person name="Bluhm B."/>
            <person name="Cannon C."/>
            <person name="Castanera R."/>
            <person name="Culley D."/>
            <person name="Daum C."/>
            <person name="Ezra D."/>
            <person name="Gonzalez J."/>
            <person name="Henrissat B."/>
            <person name="Kuo A."/>
            <person name="Liang C."/>
            <person name="Lipzen A."/>
            <person name="Lutzoni F."/>
            <person name="Magnuson J."/>
            <person name="Mondo S."/>
            <person name="Nolan M."/>
            <person name="Ohm R."/>
            <person name="Pangilinan J."/>
            <person name="Park H.-J."/>
            <person name="Ramirez L."/>
            <person name="Alfaro M."/>
            <person name="Sun H."/>
            <person name="Tritt A."/>
            <person name="Yoshinaga Y."/>
            <person name="Zwiers L.-H."/>
            <person name="Turgeon B."/>
            <person name="Goodwin S."/>
            <person name="Spatafora J."/>
            <person name="Crous P."/>
            <person name="Grigoriev I."/>
        </authorList>
    </citation>
    <scope>NUCLEOTIDE SEQUENCE</scope>
    <source>
        <strain evidence="7">CBS 121410</strain>
    </source>
</reference>
<keyword evidence="4 5" id="KW-0408">Iron</keyword>
<feature type="binding site" description="axial binding residue" evidence="5">
    <location>
        <position position="472"/>
    </location>
    <ligand>
        <name>heme</name>
        <dbReference type="ChEBI" id="CHEBI:30413"/>
    </ligand>
    <ligandPart>
        <name>Fe</name>
        <dbReference type="ChEBI" id="CHEBI:18248"/>
    </ligandPart>
</feature>
<dbReference type="PROSITE" id="PS00086">
    <property type="entry name" value="CYTOCHROME_P450"/>
    <property type="match status" value="1"/>
</dbReference>
<dbReference type="PANTHER" id="PTHR24305">
    <property type="entry name" value="CYTOCHROME P450"/>
    <property type="match status" value="1"/>
</dbReference>
<comment type="cofactor">
    <cofactor evidence="1 5">
        <name>heme</name>
        <dbReference type="ChEBI" id="CHEBI:30413"/>
    </cofactor>
</comment>
<dbReference type="PRINTS" id="PR00463">
    <property type="entry name" value="EP450I"/>
</dbReference>
<keyword evidence="6" id="KW-0560">Oxidoreductase</keyword>
<protein>
    <submittedName>
        <fullName evidence="7">Cytochrome P450</fullName>
    </submittedName>
</protein>
<organism evidence="7 8">
    <name type="scientific">Saccharata proteae CBS 121410</name>
    <dbReference type="NCBI Taxonomy" id="1314787"/>
    <lineage>
        <taxon>Eukaryota</taxon>
        <taxon>Fungi</taxon>
        <taxon>Dikarya</taxon>
        <taxon>Ascomycota</taxon>
        <taxon>Pezizomycotina</taxon>
        <taxon>Dothideomycetes</taxon>
        <taxon>Dothideomycetes incertae sedis</taxon>
        <taxon>Botryosphaeriales</taxon>
        <taxon>Saccharataceae</taxon>
        <taxon>Saccharata</taxon>
    </lineage>
</organism>